<keyword evidence="3" id="KW-1185">Reference proteome</keyword>
<evidence type="ECO:0000313" key="2">
    <source>
        <dbReference type="EMBL" id="NEV61609.1"/>
    </source>
</evidence>
<dbReference type="Proteomes" id="UP000483379">
    <property type="component" value="Unassembled WGS sequence"/>
</dbReference>
<evidence type="ECO:0000313" key="3">
    <source>
        <dbReference type="Proteomes" id="UP000483379"/>
    </source>
</evidence>
<dbReference type="RefSeq" id="WP_164452006.1">
    <property type="nucleotide sequence ID" value="NZ_JAAIJQ010000015.1"/>
</dbReference>
<name>A0A6M0JWQ1_9GAMM</name>
<evidence type="ECO:0000256" key="1">
    <source>
        <dbReference type="SAM" id="MobiDB-lite"/>
    </source>
</evidence>
<protein>
    <submittedName>
        <fullName evidence="2">Uncharacterized protein</fullName>
    </submittedName>
</protein>
<feature type="region of interest" description="Disordered" evidence="1">
    <location>
        <begin position="91"/>
        <end position="146"/>
    </location>
</feature>
<reference evidence="2 3" key="1">
    <citation type="submission" date="2020-02" db="EMBL/GenBank/DDBJ databases">
        <title>Genome sequences of Thiorhodococcus mannitoliphagus and Thiorhodococcus minor, purple sulfur photosynthetic bacteria in the gammaproteobacterial family, Chromatiaceae.</title>
        <authorList>
            <person name="Aviles F.A."/>
            <person name="Meyer T.E."/>
            <person name="Kyndt J.A."/>
        </authorList>
    </citation>
    <scope>NUCLEOTIDE SEQUENCE [LARGE SCALE GENOMIC DNA]</scope>
    <source>
        <strain evidence="2 3">DSM 11518</strain>
    </source>
</reference>
<gene>
    <name evidence="2" type="ORF">G3446_06845</name>
</gene>
<sequence>MKTAQNDLPDTASFLNALAEDAQARQSKAAAFVCVHGRLIATCLLEGYSASQIYRALDDLGFHPPMSERQFRRYVRALKRDLGSITDLPRRRHQLERFPGVATETTVPDNTHGQPSTPSSPSAKQPGAVRPTTFEWDPTADVDDLS</sequence>
<accession>A0A6M0JWQ1</accession>
<feature type="compositionally biased region" description="Polar residues" evidence="1">
    <location>
        <begin position="103"/>
        <end position="123"/>
    </location>
</feature>
<dbReference type="EMBL" id="JAAIJQ010000015">
    <property type="protein sequence ID" value="NEV61609.1"/>
    <property type="molecule type" value="Genomic_DNA"/>
</dbReference>
<comment type="caution">
    <text evidence="2">The sequence shown here is derived from an EMBL/GenBank/DDBJ whole genome shotgun (WGS) entry which is preliminary data.</text>
</comment>
<dbReference type="AlphaFoldDB" id="A0A6M0JWQ1"/>
<proteinExistence type="predicted"/>
<organism evidence="2 3">
    <name type="scientific">Thiorhodococcus minor</name>
    <dbReference type="NCBI Taxonomy" id="57489"/>
    <lineage>
        <taxon>Bacteria</taxon>
        <taxon>Pseudomonadati</taxon>
        <taxon>Pseudomonadota</taxon>
        <taxon>Gammaproteobacteria</taxon>
        <taxon>Chromatiales</taxon>
        <taxon>Chromatiaceae</taxon>
        <taxon>Thiorhodococcus</taxon>
    </lineage>
</organism>